<dbReference type="PIRSF" id="PIRSF000460">
    <property type="entry name" value="Pprylas_GlgP"/>
    <property type="match status" value="1"/>
</dbReference>
<dbReference type="Proteomes" id="UP001302274">
    <property type="component" value="Unassembled WGS sequence"/>
</dbReference>
<keyword evidence="6" id="KW-1185">Reference proteome</keyword>
<gene>
    <name evidence="5" type="primary">glgP</name>
    <name evidence="5" type="ORF">SHI21_14690</name>
</gene>
<comment type="catalytic activity">
    <reaction evidence="1">
        <text>[(1-&gt;4)-alpha-D-glucosyl](n) + phosphate = [(1-&gt;4)-alpha-D-glucosyl](n-1) + alpha-D-glucose 1-phosphate</text>
        <dbReference type="Rhea" id="RHEA:41732"/>
        <dbReference type="Rhea" id="RHEA-COMP:9584"/>
        <dbReference type="Rhea" id="RHEA-COMP:9586"/>
        <dbReference type="ChEBI" id="CHEBI:15444"/>
        <dbReference type="ChEBI" id="CHEBI:43474"/>
        <dbReference type="ChEBI" id="CHEBI:58601"/>
        <dbReference type="EC" id="2.4.1.1"/>
    </reaction>
</comment>
<dbReference type="Gene3D" id="3.40.50.2000">
    <property type="entry name" value="Glycogen Phosphorylase B"/>
    <property type="match status" value="3"/>
</dbReference>
<evidence type="ECO:0000256" key="3">
    <source>
        <dbReference type="ARBA" id="ARBA00022533"/>
    </source>
</evidence>
<dbReference type="NCBIfam" id="TIGR02094">
    <property type="entry name" value="more_P_ylases"/>
    <property type="match status" value="1"/>
</dbReference>
<sequence length="865" mass="99461">MINTEKQLQDMAYNYWWSWTQETWSLFSSINKEVWTETRNPVLVLKNTANLAEILKNEDIKKEINTLHTRLQTYLERREKGTTWFAKTYPTTKGPIAYFSAEYGIHEALPIYSGGLGVLSGDHVKSASDLGIPMVFVGLFYSNGYFTQRINEEGKQLDLYGKFDPANLSLTTVNGSDGSPLVFPLELADRTIKVQAFKATVGTSELYLLDSNHPDNSDSDRLLTAKLYGGDREMRISQEVILGIGGVKLLKALNIEPEAFHMNEGHSGFFQLERIKNIMKEKNLNFEEARVVAAANCLFTTHTPVPAGNEAFSLPLMHKYFYKMIKGFDISWRRFVELGLVPEKSDYKFFSLTVFAINVARFFNGVSELHGKIAQKMWRESWPNVPEVQNPMSFITNGVHVQTWMALETKNLLNKTIGTGWEEELANHDYWKKIGDVANTDIRATKIELKSKMITMVRAQLKKQLASNNEPQVEIDAVDNYLDDKTLVIGFARRFATYKRATLIFKDLKKLEALVNNPDRPVAFVFSGKAHPQDVPGQKYIQDIYKFSRMPQFKGKIIILENYDMNISRHMVSGSDVWLNNPRRPMEASGTSGQKVPINFGLNFSVLDGWWREAFDGNNGWAIGEEKDFENDDIQDLEDAQDFYNTLEQTILPLYYADKAKGENGSSAAWIEKTKVSFITNISRYSTHRMVQDYMTKFYSEAIKYGEKFAKNPDLIKTYVDNRRYFKMNWKTIYFSYVHFDGNHVEVHSNFDKSFKTPLHHVEYPAEYTLPGRPFETAQAHIHLGLYLGDIKPETMVIEAVIASSKTDKIETQKFTLKGPLEDGVGHFELKFNSDDAKTKKLRFRVYGHDEFLVHPFEYGYMMWY</sequence>
<evidence type="ECO:0000313" key="6">
    <source>
        <dbReference type="Proteomes" id="UP001302274"/>
    </source>
</evidence>
<keyword evidence="3" id="KW-0021">Allosteric enzyme</keyword>
<proteinExistence type="inferred from homology"/>
<dbReference type="RefSeq" id="WP_323577490.1">
    <property type="nucleotide sequence ID" value="NZ_JAYGJQ010000002.1"/>
</dbReference>
<dbReference type="InterPro" id="IPR011834">
    <property type="entry name" value="Agluc_phsphrylas"/>
</dbReference>
<dbReference type="PANTHER" id="PTHR42655">
    <property type="entry name" value="GLYCOGEN PHOSPHORYLASE"/>
    <property type="match status" value="1"/>
</dbReference>
<dbReference type="SUPFAM" id="SSF53756">
    <property type="entry name" value="UDP-Glycosyltransferase/glycogen phosphorylase"/>
    <property type="match status" value="1"/>
</dbReference>
<dbReference type="PANTHER" id="PTHR42655:SF1">
    <property type="entry name" value="GLYCOGEN PHOSPHORYLASE"/>
    <property type="match status" value="1"/>
</dbReference>
<evidence type="ECO:0000259" key="4">
    <source>
        <dbReference type="Pfam" id="PF11897"/>
    </source>
</evidence>
<accession>A0ABU5VWM9</accession>
<reference evidence="5 6" key="1">
    <citation type="submission" date="2023-11" db="EMBL/GenBank/DDBJ databases">
        <title>A Novel Polar Bacteriovorax (B. antarcticus) Isolated from the Biocrust in Antarctica.</title>
        <authorList>
            <person name="Mun W."/>
            <person name="Choi S.Y."/>
            <person name="Mitchell R.J."/>
        </authorList>
    </citation>
    <scope>NUCLEOTIDE SEQUENCE [LARGE SCALE GENOMIC DNA]</scope>
    <source>
        <strain evidence="5 6">PP10</strain>
    </source>
</reference>
<dbReference type="InterPro" id="IPR000811">
    <property type="entry name" value="Glyco_trans_35"/>
</dbReference>
<dbReference type="InterPro" id="IPR024517">
    <property type="entry name" value="Glycogen_phosphorylase_DUF3417"/>
</dbReference>
<name>A0ABU5VWM9_9BACT</name>
<evidence type="ECO:0000256" key="1">
    <source>
        <dbReference type="ARBA" id="ARBA00001275"/>
    </source>
</evidence>
<dbReference type="Pfam" id="PF11897">
    <property type="entry name" value="DUF3417"/>
    <property type="match status" value="1"/>
</dbReference>
<dbReference type="EMBL" id="JAYGJQ010000002">
    <property type="protein sequence ID" value="MEA9357472.1"/>
    <property type="molecule type" value="Genomic_DNA"/>
</dbReference>
<evidence type="ECO:0000256" key="2">
    <source>
        <dbReference type="ARBA" id="ARBA00006047"/>
    </source>
</evidence>
<comment type="caution">
    <text evidence="5">The sequence shown here is derived from an EMBL/GenBank/DDBJ whole genome shotgun (WGS) entry which is preliminary data.</text>
</comment>
<dbReference type="Pfam" id="PF00343">
    <property type="entry name" value="Phosphorylase"/>
    <property type="match status" value="1"/>
</dbReference>
<organism evidence="5 6">
    <name type="scientific">Bacteriovorax antarcticus</name>
    <dbReference type="NCBI Taxonomy" id="3088717"/>
    <lineage>
        <taxon>Bacteria</taxon>
        <taxon>Pseudomonadati</taxon>
        <taxon>Bdellovibrionota</taxon>
        <taxon>Bacteriovoracia</taxon>
        <taxon>Bacteriovoracales</taxon>
        <taxon>Bacteriovoracaceae</taxon>
        <taxon>Bacteriovorax</taxon>
    </lineage>
</organism>
<dbReference type="InterPro" id="IPR052182">
    <property type="entry name" value="Glycogen/Maltodextrin_Phosph"/>
</dbReference>
<feature type="domain" description="DUF3417" evidence="4">
    <location>
        <begin position="6"/>
        <end position="109"/>
    </location>
</feature>
<comment type="similarity">
    <text evidence="2">Belongs to the glycogen phosphorylase family.</text>
</comment>
<protein>
    <submittedName>
        <fullName evidence="5">Alpha-glucan family phosphorylase</fullName>
    </submittedName>
</protein>
<evidence type="ECO:0000313" key="5">
    <source>
        <dbReference type="EMBL" id="MEA9357472.1"/>
    </source>
</evidence>